<gene>
    <name evidence="2" type="ORF">NDU88_010881</name>
</gene>
<dbReference type="Proteomes" id="UP001066276">
    <property type="component" value="Chromosome 6"/>
</dbReference>
<feature type="coiled-coil region" evidence="1">
    <location>
        <begin position="136"/>
        <end position="170"/>
    </location>
</feature>
<comment type="caution">
    <text evidence="2">The sequence shown here is derived from an EMBL/GenBank/DDBJ whole genome shotgun (WGS) entry which is preliminary data.</text>
</comment>
<evidence type="ECO:0000313" key="2">
    <source>
        <dbReference type="EMBL" id="KAJ1144583.1"/>
    </source>
</evidence>
<accession>A0AAV7R1I9</accession>
<evidence type="ECO:0000256" key="1">
    <source>
        <dbReference type="SAM" id="Coils"/>
    </source>
</evidence>
<evidence type="ECO:0000313" key="3">
    <source>
        <dbReference type="Proteomes" id="UP001066276"/>
    </source>
</evidence>
<keyword evidence="3" id="KW-1185">Reference proteome</keyword>
<keyword evidence="1" id="KW-0175">Coiled coil</keyword>
<protein>
    <submittedName>
        <fullName evidence="2">Uncharacterized protein</fullName>
    </submittedName>
</protein>
<sequence>MVYSVRAFSMFRRSTDVFDMFGSSVSACKRVLYLMAPLMRFSSSDKRDRDTGVVILRGSLLSVASRWRRKRRLEPPEIFETSGYALADDGPRGPQACSLEQLLQSLAKKEIQDVCVGLADKLDVLTQRTWALEVSVEELKETTSRDRQEADKLKVKYKVRLDRLESLENNVRRNNIRLTNVLKGKEGEDIKTLVVELLIQSGAWQGLEDMLLKDIQRVHQDPFR</sequence>
<reference evidence="2" key="1">
    <citation type="journal article" date="2022" name="bioRxiv">
        <title>Sequencing and chromosome-scale assembly of the giantPleurodeles waltlgenome.</title>
        <authorList>
            <person name="Brown T."/>
            <person name="Elewa A."/>
            <person name="Iarovenko S."/>
            <person name="Subramanian E."/>
            <person name="Araus A.J."/>
            <person name="Petzold A."/>
            <person name="Susuki M."/>
            <person name="Suzuki K.-i.T."/>
            <person name="Hayashi T."/>
            <person name="Toyoda A."/>
            <person name="Oliveira C."/>
            <person name="Osipova E."/>
            <person name="Leigh N.D."/>
            <person name="Simon A."/>
            <person name="Yun M.H."/>
        </authorList>
    </citation>
    <scope>NUCLEOTIDE SEQUENCE</scope>
    <source>
        <strain evidence="2">20211129_DDA</strain>
        <tissue evidence="2">Liver</tissue>
    </source>
</reference>
<name>A0AAV7R1I9_PLEWA</name>
<dbReference type="AlphaFoldDB" id="A0AAV7R1I9"/>
<organism evidence="2 3">
    <name type="scientific">Pleurodeles waltl</name>
    <name type="common">Iberian ribbed newt</name>
    <dbReference type="NCBI Taxonomy" id="8319"/>
    <lineage>
        <taxon>Eukaryota</taxon>
        <taxon>Metazoa</taxon>
        <taxon>Chordata</taxon>
        <taxon>Craniata</taxon>
        <taxon>Vertebrata</taxon>
        <taxon>Euteleostomi</taxon>
        <taxon>Amphibia</taxon>
        <taxon>Batrachia</taxon>
        <taxon>Caudata</taxon>
        <taxon>Salamandroidea</taxon>
        <taxon>Salamandridae</taxon>
        <taxon>Pleurodelinae</taxon>
        <taxon>Pleurodeles</taxon>
    </lineage>
</organism>
<dbReference type="EMBL" id="JANPWB010000010">
    <property type="protein sequence ID" value="KAJ1144583.1"/>
    <property type="molecule type" value="Genomic_DNA"/>
</dbReference>
<proteinExistence type="predicted"/>